<dbReference type="InterPro" id="IPR058533">
    <property type="entry name" value="Cation_efflux_TM"/>
</dbReference>
<dbReference type="SUPFAM" id="SSF161111">
    <property type="entry name" value="Cation efflux protein transmembrane domain-like"/>
    <property type="match status" value="1"/>
</dbReference>
<evidence type="ECO:0000256" key="9">
    <source>
        <dbReference type="SAM" id="MobiDB-lite"/>
    </source>
</evidence>
<dbReference type="FunFam" id="1.20.1510.10:FF:000027">
    <property type="entry name" value="Zinc transporter ttm-1"/>
    <property type="match status" value="1"/>
</dbReference>
<evidence type="ECO:0000259" key="12">
    <source>
        <dbReference type="Pfam" id="PF16916"/>
    </source>
</evidence>
<evidence type="ECO:0000256" key="1">
    <source>
        <dbReference type="ARBA" id="ARBA00004141"/>
    </source>
</evidence>
<dbReference type="NCBIfam" id="TIGR01297">
    <property type="entry name" value="CDF"/>
    <property type="match status" value="1"/>
</dbReference>
<feature type="domain" description="Cation efflux protein transmembrane" evidence="11">
    <location>
        <begin position="44"/>
        <end position="272"/>
    </location>
</feature>
<sequence length="365" mass="40637">QNAKTADHLRSSNYGSTEAPINEFHCHAGRSENTESNSRAKRILWISLAVCLGFMICEVVGGWIAHSLAIMTDAAHLLTDFASMLVSLFSLYLANRPASQRMSFGWHRAEVLGAFLSVFLIWVVTGILVYMAVNRILQKTYNVDATVMAITAGLGVLVNLAMALLLYFDGHQHTHGSRRYSFHPNNTTTDRNLSDSNSNRAGKTEERNINVRAAMVHVIGDLVESVGVLVAAVLIFLNKNLSVADPICTMIFSIIVLYTTVYVIRDAIVVLLEGRPSNIDFRAVFDSLEKIEGVVKVHDLRIWSLTLDKVAISVHLEIRKTSNAQRILRETTLMLRENYGVHESTVQIEGHLEDMDPCNFCIPPQ</sequence>
<dbReference type="GO" id="GO:0005385">
    <property type="term" value="F:zinc ion transmembrane transporter activity"/>
    <property type="evidence" value="ECO:0007669"/>
    <property type="project" value="TreeGrafter"/>
</dbReference>
<keyword evidence="7" id="KW-0406">Ion transport</keyword>
<evidence type="ECO:0000256" key="10">
    <source>
        <dbReference type="SAM" id="Phobius"/>
    </source>
</evidence>
<dbReference type="PANTHER" id="PTHR11562">
    <property type="entry name" value="CATION EFFLUX PROTEIN/ ZINC TRANSPORTER"/>
    <property type="match status" value="1"/>
</dbReference>
<dbReference type="Proteomes" id="UP000046393">
    <property type="component" value="Unplaced"/>
</dbReference>
<feature type="region of interest" description="Disordered" evidence="9">
    <location>
        <begin position="177"/>
        <end position="204"/>
    </location>
</feature>
<feature type="transmembrane region" description="Helical" evidence="10">
    <location>
        <begin position="213"/>
        <end position="237"/>
    </location>
</feature>
<evidence type="ECO:0000256" key="7">
    <source>
        <dbReference type="ARBA" id="ARBA00023065"/>
    </source>
</evidence>
<feature type="compositionally biased region" description="Polar residues" evidence="9">
    <location>
        <begin position="183"/>
        <end position="201"/>
    </location>
</feature>
<dbReference type="AlphaFoldDB" id="A0A0N5AI03"/>
<keyword evidence="4 10" id="KW-0812">Transmembrane</keyword>
<name>A0A0N5AI03_9BILA</name>
<dbReference type="Gene3D" id="1.20.1510.10">
    <property type="entry name" value="Cation efflux protein transmembrane domain"/>
    <property type="match status" value="1"/>
</dbReference>
<dbReference type="PANTHER" id="PTHR11562:SF17">
    <property type="entry name" value="RE54080P-RELATED"/>
    <property type="match status" value="1"/>
</dbReference>
<feature type="transmembrane region" description="Helical" evidence="10">
    <location>
        <begin position="114"/>
        <end position="133"/>
    </location>
</feature>
<protein>
    <submittedName>
        <fullName evidence="14">Zinc transporter 2</fullName>
    </submittedName>
</protein>
<evidence type="ECO:0000259" key="11">
    <source>
        <dbReference type="Pfam" id="PF01545"/>
    </source>
</evidence>
<dbReference type="Pfam" id="PF01545">
    <property type="entry name" value="Cation_efflux"/>
    <property type="match status" value="1"/>
</dbReference>
<dbReference type="GO" id="GO:0010043">
    <property type="term" value="P:response to zinc ion"/>
    <property type="evidence" value="ECO:0007669"/>
    <property type="project" value="TreeGrafter"/>
</dbReference>
<keyword evidence="8 10" id="KW-0472">Membrane</keyword>
<evidence type="ECO:0000256" key="5">
    <source>
        <dbReference type="ARBA" id="ARBA00022906"/>
    </source>
</evidence>
<evidence type="ECO:0000256" key="8">
    <source>
        <dbReference type="ARBA" id="ARBA00023136"/>
    </source>
</evidence>
<dbReference type="GO" id="GO:0005886">
    <property type="term" value="C:plasma membrane"/>
    <property type="evidence" value="ECO:0007669"/>
    <property type="project" value="TreeGrafter"/>
</dbReference>
<evidence type="ECO:0000313" key="13">
    <source>
        <dbReference type="Proteomes" id="UP000046393"/>
    </source>
</evidence>
<feature type="domain" description="Cation efflux protein cytoplasmic" evidence="12">
    <location>
        <begin position="276"/>
        <end position="349"/>
    </location>
</feature>
<dbReference type="InterPro" id="IPR027469">
    <property type="entry name" value="Cation_efflux_TMD_sf"/>
</dbReference>
<keyword evidence="5" id="KW-0864">Zinc transport</keyword>
<accession>A0A0N5AI03</accession>
<comment type="subcellular location">
    <subcellularLocation>
        <location evidence="1">Membrane</location>
        <topology evidence="1">Multi-pass membrane protein</topology>
    </subcellularLocation>
</comment>
<evidence type="ECO:0000256" key="3">
    <source>
        <dbReference type="ARBA" id="ARBA00022448"/>
    </source>
</evidence>
<keyword evidence="6 10" id="KW-1133">Transmembrane helix</keyword>
<dbReference type="InterPro" id="IPR027470">
    <property type="entry name" value="Cation_efflux_CTD"/>
</dbReference>
<organism evidence="13 14">
    <name type="scientific">Syphacia muris</name>
    <dbReference type="NCBI Taxonomy" id="451379"/>
    <lineage>
        <taxon>Eukaryota</taxon>
        <taxon>Metazoa</taxon>
        <taxon>Ecdysozoa</taxon>
        <taxon>Nematoda</taxon>
        <taxon>Chromadorea</taxon>
        <taxon>Rhabditida</taxon>
        <taxon>Spirurina</taxon>
        <taxon>Oxyuridomorpha</taxon>
        <taxon>Oxyuroidea</taxon>
        <taxon>Oxyuridae</taxon>
        <taxon>Syphacia</taxon>
    </lineage>
</organism>
<dbReference type="InterPro" id="IPR050681">
    <property type="entry name" value="CDF/SLC30A"/>
</dbReference>
<evidence type="ECO:0000256" key="4">
    <source>
        <dbReference type="ARBA" id="ARBA00022692"/>
    </source>
</evidence>
<dbReference type="Pfam" id="PF16916">
    <property type="entry name" value="ZT_dimer"/>
    <property type="match status" value="1"/>
</dbReference>
<evidence type="ECO:0000313" key="14">
    <source>
        <dbReference type="WBParaSite" id="SMUV_0000402701-mRNA-1"/>
    </source>
</evidence>
<comment type="similarity">
    <text evidence="2">Belongs to the cation diffusion facilitator (CDF) transporter (TC 2.A.4) family. SLC30A subfamily.</text>
</comment>
<dbReference type="WBParaSite" id="SMUV_0000402701-mRNA-1">
    <property type="protein sequence ID" value="SMUV_0000402701-mRNA-1"/>
    <property type="gene ID" value="SMUV_0000402701"/>
</dbReference>
<evidence type="ECO:0000256" key="2">
    <source>
        <dbReference type="ARBA" id="ARBA00008873"/>
    </source>
</evidence>
<keyword evidence="3" id="KW-0813">Transport</keyword>
<feature type="transmembrane region" description="Helical" evidence="10">
    <location>
        <begin position="249"/>
        <end position="272"/>
    </location>
</feature>
<feature type="transmembrane region" description="Helical" evidence="10">
    <location>
        <begin position="43"/>
        <end position="65"/>
    </location>
</feature>
<keyword evidence="13" id="KW-1185">Reference proteome</keyword>
<dbReference type="SUPFAM" id="SSF160240">
    <property type="entry name" value="Cation efflux protein cytoplasmic domain-like"/>
    <property type="match status" value="1"/>
</dbReference>
<proteinExistence type="inferred from homology"/>
<keyword evidence="5" id="KW-0862">Zinc</keyword>
<feature type="transmembrane region" description="Helical" evidence="10">
    <location>
        <begin position="77"/>
        <end position="94"/>
    </location>
</feature>
<dbReference type="STRING" id="451379.A0A0N5AI03"/>
<evidence type="ECO:0000256" key="6">
    <source>
        <dbReference type="ARBA" id="ARBA00022989"/>
    </source>
</evidence>
<reference evidence="14" key="1">
    <citation type="submission" date="2017-02" db="UniProtKB">
        <authorList>
            <consortium name="WormBaseParasite"/>
        </authorList>
    </citation>
    <scope>IDENTIFICATION</scope>
</reference>
<feature type="transmembrane region" description="Helical" evidence="10">
    <location>
        <begin position="145"/>
        <end position="168"/>
    </location>
</feature>
<dbReference type="InterPro" id="IPR002524">
    <property type="entry name" value="Cation_efflux"/>
</dbReference>
<dbReference type="InterPro" id="IPR036837">
    <property type="entry name" value="Cation_efflux_CTD_sf"/>
</dbReference>